<reference evidence="8" key="1">
    <citation type="submission" date="2025-08" db="UniProtKB">
        <authorList>
            <consortium name="RefSeq"/>
        </authorList>
    </citation>
    <scope>IDENTIFICATION</scope>
</reference>
<keyword evidence="3" id="KW-0964">Secreted</keyword>
<dbReference type="Pfam" id="PF03227">
    <property type="entry name" value="GILT"/>
    <property type="match status" value="1"/>
</dbReference>
<keyword evidence="7" id="KW-1185">Reference proteome</keyword>
<feature type="signal peptide" evidence="6">
    <location>
        <begin position="1"/>
        <end position="19"/>
    </location>
</feature>
<dbReference type="InterPro" id="IPR004911">
    <property type="entry name" value="Interferon-induced_GILT"/>
</dbReference>
<evidence type="ECO:0000256" key="5">
    <source>
        <dbReference type="ARBA" id="ARBA00023180"/>
    </source>
</evidence>
<dbReference type="GO" id="GO:0016671">
    <property type="term" value="F:oxidoreductase activity, acting on a sulfur group of donors, disulfide as acceptor"/>
    <property type="evidence" value="ECO:0007669"/>
    <property type="project" value="InterPro"/>
</dbReference>
<dbReference type="Proteomes" id="UP000515154">
    <property type="component" value="Linkage group LG7"/>
</dbReference>
<evidence type="ECO:0000256" key="4">
    <source>
        <dbReference type="ARBA" id="ARBA00022729"/>
    </source>
</evidence>
<dbReference type="PANTHER" id="PTHR13234">
    <property type="entry name" value="GAMMA-INTERFERON INDUCIBLE LYSOSOMAL THIOL REDUCTASE GILT"/>
    <property type="match status" value="1"/>
</dbReference>
<evidence type="ECO:0000256" key="2">
    <source>
        <dbReference type="ARBA" id="ARBA00005679"/>
    </source>
</evidence>
<evidence type="ECO:0000256" key="1">
    <source>
        <dbReference type="ARBA" id="ARBA00004613"/>
    </source>
</evidence>
<accession>A0A6P7SJV6</accession>
<keyword evidence="4 6" id="KW-0732">Signal</keyword>
<evidence type="ECO:0000256" key="6">
    <source>
        <dbReference type="SAM" id="SignalP"/>
    </source>
</evidence>
<comment type="similarity">
    <text evidence="2">Belongs to the GILT family.</text>
</comment>
<dbReference type="AlphaFoldDB" id="A0A6P7SJV6"/>
<keyword evidence="5" id="KW-0325">Glycoprotein</keyword>
<dbReference type="RefSeq" id="XP_029638535.1">
    <property type="nucleotide sequence ID" value="XM_029782675.2"/>
</dbReference>
<protein>
    <submittedName>
        <fullName evidence="8">Gamma-interferon-inducible lysosomal thiol reductase</fullName>
    </submittedName>
</protein>
<name>A0A6P7SJV6_9MOLL</name>
<evidence type="ECO:0000256" key="3">
    <source>
        <dbReference type="ARBA" id="ARBA00022525"/>
    </source>
</evidence>
<proteinExistence type="inferred from homology"/>
<dbReference type="GO" id="GO:0005576">
    <property type="term" value="C:extracellular region"/>
    <property type="evidence" value="ECO:0007669"/>
    <property type="project" value="UniProtKB-SubCell"/>
</dbReference>
<evidence type="ECO:0000313" key="7">
    <source>
        <dbReference type="Proteomes" id="UP000515154"/>
    </source>
</evidence>
<organism evidence="7 8">
    <name type="scientific">Octopus sinensis</name>
    <name type="common">East Asian common octopus</name>
    <dbReference type="NCBI Taxonomy" id="2607531"/>
    <lineage>
        <taxon>Eukaryota</taxon>
        <taxon>Metazoa</taxon>
        <taxon>Spiralia</taxon>
        <taxon>Lophotrochozoa</taxon>
        <taxon>Mollusca</taxon>
        <taxon>Cephalopoda</taxon>
        <taxon>Coleoidea</taxon>
        <taxon>Octopodiformes</taxon>
        <taxon>Octopoda</taxon>
        <taxon>Incirrata</taxon>
        <taxon>Octopodidae</taxon>
        <taxon>Octopus</taxon>
    </lineage>
</organism>
<gene>
    <name evidence="8" type="primary">LOC115213806</name>
</gene>
<evidence type="ECO:0000313" key="8">
    <source>
        <dbReference type="RefSeq" id="XP_029638535.1"/>
    </source>
</evidence>
<sequence length="244" mass="27138">MSNLTFVFCLSFMVASVACQRCDLPRSLWCSSPEIAKKCNVSDLCKPYLSPATEESKVKVSVYYESRCPFSIKFLLEQVMKAFAKVGDIMSVDLVPFGNSHVRKIGDKVLFTCQHGRIECAANIVETCAVRLLPVEKHLPLIACISSQFMHGVKPTSAYKLCAAKQQIDMQPILACSQSDQGINFQKEMATRTNSLKPRKTYVPWIVLNGVHTRTINNKARTNLIQLVCDTYKGSDKPAACSKS</sequence>
<dbReference type="PANTHER" id="PTHR13234:SF8">
    <property type="entry name" value="GAMMA-INTERFERON-INDUCIBLE LYSOSOMAL THIOL REDUCTASE"/>
    <property type="match status" value="1"/>
</dbReference>
<feature type="chain" id="PRO_5027769711" evidence="6">
    <location>
        <begin position="20"/>
        <end position="244"/>
    </location>
</feature>
<comment type="subcellular location">
    <subcellularLocation>
        <location evidence="1">Secreted</location>
    </subcellularLocation>
</comment>
<dbReference type="KEGG" id="osn:115213806"/>